<keyword evidence="2" id="KW-1185">Reference proteome</keyword>
<dbReference type="EMBL" id="MU277212">
    <property type="protein sequence ID" value="KAI0061495.1"/>
    <property type="molecule type" value="Genomic_DNA"/>
</dbReference>
<gene>
    <name evidence="1" type="ORF">BV25DRAFT_762968</name>
</gene>
<proteinExistence type="predicted"/>
<evidence type="ECO:0000313" key="2">
    <source>
        <dbReference type="Proteomes" id="UP000814140"/>
    </source>
</evidence>
<reference evidence="1" key="2">
    <citation type="journal article" date="2022" name="New Phytol.">
        <title>Evolutionary transition to the ectomycorrhizal habit in the genomes of a hyperdiverse lineage of mushroom-forming fungi.</title>
        <authorList>
            <person name="Looney B."/>
            <person name="Miyauchi S."/>
            <person name="Morin E."/>
            <person name="Drula E."/>
            <person name="Courty P.E."/>
            <person name="Kohler A."/>
            <person name="Kuo A."/>
            <person name="LaButti K."/>
            <person name="Pangilinan J."/>
            <person name="Lipzen A."/>
            <person name="Riley R."/>
            <person name="Andreopoulos W."/>
            <person name="He G."/>
            <person name="Johnson J."/>
            <person name="Nolan M."/>
            <person name="Tritt A."/>
            <person name="Barry K.W."/>
            <person name="Grigoriev I.V."/>
            <person name="Nagy L.G."/>
            <person name="Hibbett D."/>
            <person name="Henrissat B."/>
            <person name="Matheny P.B."/>
            <person name="Labbe J."/>
            <person name="Martin F.M."/>
        </authorList>
    </citation>
    <scope>NUCLEOTIDE SEQUENCE</scope>
    <source>
        <strain evidence="1">HHB10654</strain>
    </source>
</reference>
<name>A0ACB8SZ95_9AGAM</name>
<reference evidence="1" key="1">
    <citation type="submission" date="2021-03" db="EMBL/GenBank/DDBJ databases">
        <authorList>
            <consortium name="DOE Joint Genome Institute"/>
            <person name="Ahrendt S."/>
            <person name="Looney B.P."/>
            <person name="Miyauchi S."/>
            <person name="Morin E."/>
            <person name="Drula E."/>
            <person name="Courty P.E."/>
            <person name="Chicoki N."/>
            <person name="Fauchery L."/>
            <person name="Kohler A."/>
            <person name="Kuo A."/>
            <person name="Labutti K."/>
            <person name="Pangilinan J."/>
            <person name="Lipzen A."/>
            <person name="Riley R."/>
            <person name="Andreopoulos W."/>
            <person name="He G."/>
            <person name="Johnson J."/>
            <person name="Barry K.W."/>
            <person name="Grigoriev I.V."/>
            <person name="Nagy L."/>
            <person name="Hibbett D."/>
            <person name="Henrissat B."/>
            <person name="Matheny P.B."/>
            <person name="Labbe J."/>
            <person name="Martin F."/>
        </authorList>
    </citation>
    <scope>NUCLEOTIDE SEQUENCE</scope>
    <source>
        <strain evidence="1">HHB10654</strain>
    </source>
</reference>
<sequence length="460" mass="50969">MGLTVPPTSDMRVLPIKSLSRVEGLYLGEFNGNVGSLSDLLMSPAPILEVAEVHFPSPPTTSHESLFRGDAPHLRRLSVSGITSFPWDSPILRNLVCLKIQRHPSEAPILSSRADVVLALQKITVLESLALVHCIPDSTADQLHVDDLVVSLAHLTNLSLAGSVQNCIGILDHITLPRTGITLSLDCSTSGNVTAFRVLFPIIRAAGGATPSPFSSLKFKFSTFGCFSVTGQRLTDEKTSYLSWFAFSLFLYLKWDLQNEWNAVDVMCETCKAVSVDHHQTLWVNSWDEFEEITDGVPAHRFEPSTWLETFGSATNVQEVNVWGHASLSFCQALSQWTSDGTSWRRRLTSQMEPNLGTYFLPRLYSLLLCLHGSQHHHIFEDGLLLQDLFAMSLRARTACGASPLNLNLPFCTADFESALEGLVECLEVDEYVIDTDGEDGDEDEDEFFDDESDVELELQ</sequence>
<dbReference type="Proteomes" id="UP000814140">
    <property type="component" value="Unassembled WGS sequence"/>
</dbReference>
<evidence type="ECO:0000313" key="1">
    <source>
        <dbReference type="EMBL" id="KAI0061495.1"/>
    </source>
</evidence>
<comment type="caution">
    <text evidence="1">The sequence shown here is derived from an EMBL/GenBank/DDBJ whole genome shotgun (WGS) entry which is preliminary data.</text>
</comment>
<organism evidence="1 2">
    <name type="scientific">Artomyces pyxidatus</name>
    <dbReference type="NCBI Taxonomy" id="48021"/>
    <lineage>
        <taxon>Eukaryota</taxon>
        <taxon>Fungi</taxon>
        <taxon>Dikarya</taxon>
        <taxon>Basidiomycota</taxon>
        <taxon>Agaricomycotina</taxon>
        <taxon>Agaricomycetes</taxon>
        <taxon>Russulales</taxon>
        <taxon>Auriscalpiaceae</taxon>
        <taxon>Artomyces</taxon>
    </lineage>
</organism>
<protein>
    <submittedName>
        <fullName evidence="1">Uncharacterized protein</fullName>
    </submittedName>
</protein>
<accession>A0ACB8SZ95</accession>